<dbReference type="InterPro" id="IPR005119">
    <property type="entry name" value="LysR_subst-bd"/>
</dbReference>
<organism evidence="6 7">
    <name type="scientific">Pseudonocardia nematodicida</name>
    <dbReference type="NCBI Taxonomy" id="1206997"/>
    <lineage>
        <taxon>Bacteria</taxon>
        <taxon>Bacillati</taxon>
        <taxon>Actinomycetota</taxon>
        <taxon>Actinomycetes</taxon>
        <taxon>Pseudonocardiales</taxon>
        <taxon>Pseudonocardiaceae</taxon>
        <taxon>Pseudonocardia</taxon>
    </lineage>
</organism>
<dbReference type="Pfam" id="PF00126">
    <property type="entry name" value="HTH_1"/>
    <property type="match status" value="1"/>
</dbReference>
<dbReference type="Gene3D" id="1.10.10.10">
    <property type="entry name" value="Winged helix-like DNA-binding domain superfamily/Winged helix DNA-binding domain"/>
    <property type="match status" value="1"/>
</dbReference>
<keyword evidence="7" id="KW-1185">Reference proteome</keyword>
<dbReference type="PROSITE" id="PS50931">
    <property type="entry name" value="HTH_LYSR"/>
    <property type="match status" value="1"/>
</dbReference>
<dbReference type="InterPro" id="IPR000847">
    <property type="entry name" value="LysR_HTH_N"/>
</dbReference>
<sequence>MSAPAPAHVPDLGALALLVAVARTGGLQAAGRELGMTTQAATARIRTVEKLVGAPVLERDRRGRRAGRLTARGALLVDWAGPVLDAARDLDAAVAALREPGPGDDTVVVAPAPTAAEYLVPRWLVELRDGPGGEIVLLDADDPATAVRDGRAAVGVVETAEPTDGLHVATVATDELVALVAPGHPWAGGAGIDAAELAATPLVTRRAGTGARPAVDAVLAAVPGNGPAAPARELAANSAVLAAVRGGDGPAVLPRLAAAADLAAGTLVEVPVRGVDLTREIRAVWPEGTSPRGTARDLLRIATGGRIR</sequence>
<dbReference type="SUPFAM" id="SSF46785">
    <property type="entry name" value="Winged helix' DNA-binding domain"/>
    <property type="match status" value="1"/>
</dbReference>
<proteinExistence type="inferred from homology"/>
<reference evidence="6 7" key="1">
    <citation type="submission" date="2024-03" db="EMBL/GenBank/DDBJ databases">
        <title>Draft genome sequence of Pseudonocardia nematodicida JCM 31783.</title>
        <authorList>
            <person name="Butdee W."/>
            <person name="Duangmal K."/>
        </authorList>
    </citation>
    <scope>NUCLEOTIDE SEQUENCE [LARGE SCALE GENOMIC DNA]</scope>
    <source>
        <strain evidence="6 7">JCM 31783</strain>
    </source>
</reference>
<comment type="caution">
    <text evidence="6">The sequence shown here is derived from an EMBL/GenBank/DDBJ whole genome shotgun (WGS) entry which is preliminary data.</text>
</comment>
<dbReference type="Proteomes" id="UP001494902">
    <property type="component" value="Unassembled WGS sequence"/>
</dbReference>
<name>A0ABV1K4K7_9PSEU</name>
<gene>
    <name evidence="6" type="ORF">WIS52_02795</name>
</gene>
<dbReference type="InterPro" id="IPR036390">
    <property type="entry name" value="WH_DNA-bd_sf"/>
</dbReference>
<dbReference type="Pfam" id="PF03466">
    <property type="entry name" value="LysR_substrate"/>
    <property type="match status" value="1"/>
</dbReference>
<evidence type="ECO:0000259" key="5">
    <source>
        <dbReference type="PROSITE" id="PS50931"/>
    </source>
</evidence>
<keyword evidence="2" id="KW-0805">Transcription regulation</keyword>
<evidence type="ECO:0000313" key="6">
    <source>
        <dbReference type="EMBL" id="MEQ3549389.1"/>
    </source>
</evidence>
<dbReference type="EMBL" id="JBEDNQ010000001">
    <property type="protein sequence ID" value="MEQ3549389.1"/>
    <property type="molecule type" value="Genomic_DNA"/>
</dbReference>
<dbReference type="PANTHER" id="PTHR30126:SF39">
    <property type="entry name" value="HTH-TYPE TRANSCRIPTIONAL REGULATOR CYSL"/>
    <property type="match status" value="1"/>
</dbReference>
<protein>
    <submittedName>
        <fullName evidence="6">LysR family transcriptional regulator</fullName>
    </submittedName>
</protein>
<evidence type="ECO:0000313" key="7">
    <source>
        <dbReference type="Proteomes" id="UP001494902"/>
    </source>
</evidence>
<dbReference type="InterPro" id="IPR036388">
    <property type="entry name" value="WH-like_DNA-bd_sf"/>
</dbReference>
<accession>A0ABV1K4K7</accession>
<keyword evidence="4" id="KW-0804">Transcription</keyword>
<comment type="similarity">
    <text evidence="1">Belongs to the LysR transcriptional regulatory family.</text>
</comment>
<dbReference type="Gene3D" id="3.40.190.10">
    <property type="entry name" value="Periplasmic binding protein-like II"/>
    <property type="match status" value="2"/>
</dbReference>
<evidence type="ECO:0000256" key="3">
    <source>
        <dbReference type="ARBA" id="ARBA00023125"/>
    </source>
</evidence>
<evidence type="ECO:0000256" key="4">
    <source>
        <dbReference type="ARBA" id="ARBA00023163"/>
    </source>
</evidence>
<dbReference type="SUPFAM" id="SSF53850">
    <property type="entry name" value="Periplasmic binding protein-like II"/>
    <property type="match status" value="1"/>
</dbReference>
<feature type="domain" description="HTH lysR-type" evidence="5">
    <location>
        <begin position="10"/>
        <end position="67"/>
    </location>
</feature>
<evidence type="ECO:0000256" key="2">
    <source>
        <dbReference type="ARBA" id="ARBA00023015"/>
    </source>
</evidence>
<dbReference type="RefSeq" id="WP_349296467.1">
    <property type="nucleotide sequence ID" value="NZ_JBEDNQ010000001.1"/>
</dbReference>
<dbReference type="PANTHER" id="PTHR30126">
    <property type="entry name" value="HTH-TYPE TRANSCRIPTIONAL REGULATOR"/>
    <property type="match status" value="1"/>
</dbReference>
<evidence type="ECO:0000256" key="1">
    <source>
        <dbReference type="ARBA" id="ARBA00009437"/>
    </source>
</evidence>
<keyword evidence="3" id="KW-0238">DNA-binding</keyword>